<dbReference type="GO" id="GO:0003677">
    <property type="term" value="F:DNA binding"/>
    <property type="evidence" value="ECO:0007669"/>
    <property type="project" value="UniProtKB-KW"/>
</dbReference>
<evidence type="ECO:0000256" key="2">
    <source>
        <dbReference type="ARBA" id="ARBA00023125"/>
    </source>
</evidence>
<dbReference type="GeneID" id="97300021"/>
<reference evidence="6 7" key="1">
    <citation type="submission" date="2019-06" db="EMBL/GenBank/DDBJ databases">
        <title>Whole genome shotgun sequence of Paenarthrobacter aurescens NBRC 12136.</title>
        <authorList>
            <person name="Hosoyama A."/>
            <person name="Uohara A."/>
            <person name="Ohji S."/>
            <person name="Ichikawa N."/>
        </authorList>
    </citation>
    <scope>NUCLEOTIDE SEQUENCE [LARGE SCALE GENOMIC DNA]</scope>
    <source>
        <strain evidence="6 7">NBRC 12136</strain>
    </source>
</reference>
<organism evidence="6 7">
    <name type="scientific">Paenarthrobacter aurescens</name>
    <name type="common">Arthrobacter aurescens</name>
    <dbReference type="NCBI Taxonomy" id="43663"/>
    <lineage>
        <taxon>Bacteria</taxon>
        <taxon>Bacillati</taxon>
        <taxon>Actinomycetota</taxon>
        <taxon>Actinomycetes</taxon>
        <taxon>Micrococcales</taxon>
        <taxon>Micrococcaceae</taxon>
        <taxon>Paenarthrobacter</taxon>
    </lineage>
</organism>
<dbReference type="OrthoDB" id="4928917at2"/>
<dbReference type="InterPro" id="IPR016032">
    <property type="entry name" value="Sig_transdc_resp-reg_C-effctor"/>
</dbReference>
<dbReference type="Proteomes" id="UP000317715">
    <property type="component" value="Unassembled WGS sequence"/>
</dbReference>
<dbReference type="PANTHER" id="PTHR44688:SF16">
    <property type="entry name" value="DNA-BINDING TRANSCRIPTIONAL ACTIVATOR DEVR_DOSR"/>
    <property type="match status" value="1"/>
</dbReference>
<protein>
    <recommendedName>
        <fullName evidence="5">HTH luxR-type domain-containing protein</fullName>
    </recommendedName>
</protein>
<keyword evidence="2" id="KW-0238">DNA-binding</keyword>
<dbReference type="PANTHER" id="PTHR44688">
    <property type="entry name" value="DNA-BINDING TRANSCRIPTIONAL ACTIVATOR DEVR_DOSR"/>
    <property type="match status" value="1"/>
</dbReference>
<dbReference type="RefSeq" id="WP_141286642.1">
    <property type="nucleotide sequence ID" value="NZ_BAAAWK010000001.1"/>
</dbReference>
<dbReference type="AlphaFoldDB" id="A0A4Y3NHI8"/>
<dbReference type="EMBL" id="BJMD01000042">
    <property type="protein sequence ID" value="GEB21212.1"/>
    <property type="molecule type" value="Genomic_DNA"/>
</dbReference>
<proteinExistence type="predicted"/>
<name>A0A4Y3NHI8_PAEAU</name>
<feature type="domain" description="HTH luxR-type" evidence="5">
    <location>
        <begin position="179"/>
        <end position="211"/>
    </location>
</feature>
<evidence type="ECO:0000256" key="4">
    <source>
        <dbReference type="SAM" id="MobiDB-lite"/>
    </source>
</evidence>
<dbReference type="Gene3D" id="3.40.50.2300">
    <property type="match status" value="1"/>
</dbReference>
<evidence type="ECO:0000259" key="5">
    <source>
        <dbReference type="Pfam" id="PF00196"/>
    </source>
</evidence>
<accession>A0A4Y3NHI8</accession>
<keyword evidence="7" id="KW-1185">Reference proteome</keyword>
<dbReference type="InterPro" id="IPR000792">
    <property type="entry name" value="Tscrpt_reg_LuxR_C"/>
</dbReference>
<evidence type="ECO:0000313" key="7">
    <source>
        <dbReference type="Proteomes" id="UP000317715"/>
    </source>
</evidence>
<evidence type="ECO:0000256" key="3">
    <source>
        <dbReference type="ARBA" id="ARBA00023163"/>
    </source>
</evidence>
<dbReference type="Pfam" id="PF00196">
    <property type="entry name" value="GerE"/>
    <property type="match status" value="1"/>
</dbReference>
<evidence type="ECO:0000313" key="6">
    <source>
        <dbReference type="EMBL" id="GEB21212.1"/>
    </source>
</evidence>
<dbReference type="SUPFAM" id="SSF46894">
    <property type="entry name" value="C-terminal effector domain of the bipartite response regulators"/>
    <property type="match status" value="1"/>
</dbReference>
<sequence length="233" mass="24857">MVTRLLVVDHHQLMIDTLAAWFRCSAPDLVVAAGLNAVPGNHRYPQAVHPDDRHPEEAASAGTGTSWAEQGITVAILGTLDFHTQLIPAVGQLVNEGLRVVVLATHLDGWEAGAARAAGALGYVPKSAGPRHTEAAVRAAAAGREYLHPDAAAIMVDTAPVRIKLSLREQRLAELYLGSQAMSVRGVADAMGISEQTVKAHLHRIRQRYGAAGIKLGNVISLRRQLSTDGWIT</sequence>
<keyword evidence="1" id="KW-0805">Transcription regulation</keyword>
<evidence type="ECO:0000256" key="1">
    <source>
        <dbReference type="ARBA" id="ARBA00023015"/>
    </source>
</evidence>
<feature type="region of interest" description="Disordered" evidence="4">
    <location>
        <begin position="43"/>
        <end position="64"/>
    </location>
</feature>
<dbReference type="GO" id="GO:0006355">
    <property type="term" value="P:regulation of DNA-templated transcription"/>
    <property type="evidence" value="ECO:0007669"/>
    <property type="project" value="InterPro"/>
</dbReference>
<gene>
    <name evidence="6" type="ORF">AAU01_39670</name>
</gene>
<keyword evidence="3" id="KW-0804">Transcription</keyword>
<comment type="caution">
    <text evidence="6">The sequence shown here is derived from an EMBL/GenBank/DDBJ whole genome shotgun (WGS) entry which is preliminary data.</text>
</comment>